<dbReference type="EMBL" id="JACEFF010000707">
    <property type="protein sequence ID" value="KAH9632506.1"/>
    <property type="molecule type" value="Genomic_DNA"/>
</dbReference>
<dbReference type="Proteomes" id="UP000814243">
    <property type="component" value="Unassembled WGS sequence"/>
</dbReference>
<feature type="domain" description="DDE-1" evidence="1">
    <location>
        <begin position="171"/>
        <end position="265"/>
    </location>
</feature>
<proteinExistence type="predicted"/>
<evidence type="ECO:0000259" key="1">
    <source>
        <dbReference type="Pfam" id="PF03184"/>
    </source>
</evidence>
<dbReference type="InterPro" id="IPR050863">
    <property type="entry name" value="CenT-Element_Derived"/>
</dbReference>
<dbReference type="Pfam" id="PF03184">
    <property type="entry name" value="DDE_1"/>
    <property type="match status" value="1"/>
</dbReference>
<gene>
    <name evidence="2" type="ORF">HF086_017054</name>
</gene>
<protein>
    <recommendedName>
        <fullName evidence="1">DDE-1 domain-containing protein</fullName>
    </recommendedName>
</protein>
<dbReference type="AlphaFoldDB" id="A0A922SCJ5"/>
<evidence type="ECO:0000313" key="3">
    <source>
        <dbReference type="Proteomes" id="UP000814243"/>
    </source>
</evidence>
<sequence>MNYGLTYKQTRSLAYEYATALKKCPIKWTEKKEAGIEWLKGFMKRHKDLSLRKPENTSLSRSTSFKKHNVTQFYDNYEKVLKRKKFAPECIYNLDETNIMTVVQGPNVIARKGTKQIGQCVSAERGQLITMCGIVNAIGNALQPVFIFPRARFHDSMLFGAPTGSVGYANSPTSGGMTGPLFIKVLEHLKRLTRCSKEDPILLLMDNHESHCTLDATIYCRENGIVALTFPPHCTHRMQPLDVSVNGSFKQKLSVAQNDWLLSHPGKTITIHDLASIVTPAYNASYIARNIIAGFMKPGIHPFSRNAFCDEDFECAEVTNRPMPTTSSDAFSDVLQTTSAAADTDCEEVEQEINFEDSPPATALYIPVSTPVSPSIIYSTSAQLVVSDVGPSLSLPEAETISSITEFSTPPMTSAVSPPSTVNCA</sequence>
<dbReference type="GO" id="GO:0003677">
    <property type="term" value="F:DNA binding"/>
    <property type="evidence" value="ECO:0007669"/>
    <property type="project" value="TreeGrafter"/>
</dbReference>
<evidence type="ECO:0000313" key="2">
    <source>
        <dbReference type="EMBL" id="KAH9632506.1"/>
    </source>
</evidence>
<dbReference type="InterPro" id="IPR036397">
    <property type="entry name" value="RNaseH_sf"/>
</dbReference>
<comment type="caution">
    <text evidence="2">The sequence shown here is derived from an EMBL/GenBank/DDBJ whole genome shotgun (WGS) entry which is preliminary data.</text>
</comment>
<reference evidence="2" key="1">
    <citation type="journal article" date="2021" name="G3 (Bethesda)">
        <title>Genome and transcriptome analysis of the beet armyworm Spodoptera exigua reveals targets for pest control. .</title>
        <authorList>
            <person name="Simon S."/>
            <person name="Breeschoten T."/>
            <person name="Jansen H.J."/>
            <person name="Dirks R.P."/>
            <person name="Schranz M.E."/>
            <person name="Ros V.I.D."/>
        </authorList>
    </citation>
    <scope>NUCLEOTIDE SEQUENCE</scope>
    <source>
        <strain evidence="2">TB_SE_WUR_2020</strain>
    </source>
</reference>
<dbReference type="PANTHER" id="PTHR19303">
    <property type="entry name" value="TRANSPOSON"/>
    <property type="match status" value="1"/>
</dbReference>
<dbReference type="InterPro" id="IPR004875">
    <property type="entry name" value="DDE_SF_endonuclease_dom"/>
</dbReference>
<dbReference type="PANTHER" id="PTHR19303:SF74">
    <property type="entry name" value="POGO TRANSPOSABLE ELEMENT WITH KRAB DOMAIN"/>
    <property type="match status" value="1"/>
</dbReference>
<dbReference type="Gene3D" id="3.30.420.10">
    <property type="entry name" value="Ribonuclease H-like superfamily/Ribonuclease H"/>
    <property type="match status" value="1"/>
</dbReference>
<accession>A0A922SCJ5</accession>
<organism evidence="2 3">
    <name type="scientific">Spodoptera exigua</name>
    <name type="common">Beet armyworm</name>
    <name type="synonym">Noctua fulgens</name>
    <dbReference type="NCBI Taxonomy" id="7107"/>
    <lineage>
        <taxon>Eukaryota</taxon>
        <taxon>Metazoa</taxon>
        <taxon>Ecdysozoa</taxon>
        <taxon>Arthropoda</taxon>
        <taxon>Hexapoda</taxon>
        <taxon>Insecta</taxon>
        <taxon>Pterygota</taxon>
        <taxon>Neoptera</taxon>
        <taxon>Endopterygota</taxon>
        <taxon>Lepidoptera</taxon>
        <taxon>Glossata</taxon>
        <taxon>Ditrysia</taxon>
        <taxon>Noctuoidea</taxon>
        <taxon>Noctuidae</taxon>
        <taxon>Amphipyrinae</taxon>
        <taxon>Spodoptera</taxon>
    </lineage>
</organism>
<dbReference type="GO" id="GO:0005634">
    <property type="term" value="C:nucleus"/>
    <property type="evidence" value="ECO:0007669"/>
    <property type="project" value="TreeGrafter"/>
</dbReference>
<name>A0A922SCJ5_SPOEX</name>